<sequence length="1145" mass="127330">MILTEVLDVSAAPGEALLRDSLARGVPLVALLGQHAGWSAGLDPVLSLALKKLTKEPSKGWKALLSREQHPEHFDSWLEERFARRAPSSDQIAIADMLVSAVFTSSIDPGWSNLIAAGGREPETILIGDPLPPIVRSKRRPPIFYLFGRAGAGPLETRPPSTRQLLVQRRLRHSANMLRNVLEVTTPVGLIVIEGYDPAHDWLKAEELLAVLSAAPVGGVLWCGGDPEFAEDDQETFDQLVRNGIIIRDDRSLAQIATELRASSEEMATPNWDDPDLVTLPNGKQLVTSPRLRLTTQASALILDDSITGFLPPLQSALAQNAFENFHSIPSGLRARLEGVRRGFTIERDFERHLQARLKKALERHHREAGAIILHGQSGTGKSIALARAALQVRTDSLTAVLFATDRQPNPADVLAFLTQVDHLGATTLIVVDVPLPPTRFDELLKEFRSKGRRVVILGVSYRIEEQITRGNDRYIEAPRRLTQGEQEKLAALAVEYNVPSKLSIDEPYALARFYWQLPGSRRLLAHGLGKEARSSQTSIAKQGGNTQIARAVTALGMALMQAGYKGETSIIEDVSSQDVEGASSAAKVIDYIMAAARLYKSVPVNLVLRAILKDRVSEGTAFGIDLVHGVFRDQDLFRWHYGDESGEELLVGARLQLEAELICNLRLGGPVEEASRLIELISQSYRAGSEDNEETKFVTDIVYALGPDGPFGERYKDSYVDIARALTTLREKNGVMSARLMLQEATLRRHYIRTHELEVADKERILDEASRSVDYALRLIGQSGAQRLYASRRTQENLWVERAATYGYLATDAAQRNASAEEVWSSYRAAREAAEMAVGRVDTYFPLDIALWMPLRVLKNGKQLGELERREIEADVQATLDIVDSAALDPDQQERFQRQRFNLGGVLEDKPLSDEAFGELERLGSTAGYYLRAREMAPAKPEAGDRADKSHIAAAEKARNYLWLYFEKVHSDARCLCLYLNCEWTVATGRWLFRGTRQPLPTSDETLHRLHIVVTDLLALGEAHTQPRYRYLECVLRWLTGSEGEAIAAWRRLASDTDYVEGDRVLNRHTVYSEQGELRLFSGIVKRQIGSGRWSVYVPSLRRHVDLVESRRQAGTIAIGQVMNGFSISFNYIGPIIDYGAEGA</sequence>
<feature type="domain" description="Novel STAND NTPase 5" evidence="1">
    <location>
        <begin position="336"/>
        <end position="460"/>
    </location>
</feature>
<dbReference type="InterPro" id="IPR057574">
    <property type="entry name" value="nSTAND_NTPase5_dom"/>
</dbReference>
<evidence type="ECO:0000313" key="2">
    <source>
        <dbReference type="EMBL" id="ABC21569.1"/>
    </source>
</evidence>
<dbReference type="Pfam" id="PF25199">
    <property type="entry name" value="nSTAND_NTPase5"/>
    <property type="match status" value="1"/>
</dbReference>
<proteinExistence type="predicted"/>
<protein>
    <recommendedName>
        <fullName evidence="1">Novel STAND NTPase 5 domain-containing protein</fullName>
    </recommendedName>
</protein>
<evidence type="ECO:0000259" key="1">
    <source>
        <dbReference type="Pfam" id="PF25199"/>
    </source>
</evidence>
<dbReference type="KEGG" id="rru:Rru_A0765"/>
<dbReference type="RefSeq" id="WP_011388523.1">
    <property type="nucleotide sequence ID" value="NC_007643.1"/>
</dbReference>
<dbReference type="Proteomes" id="UP000001929">
    <property type="component" value="Chromosome"/>
</dbReference>
<gene>
    <name evidence="2" type="ordered locus">Rru_A0765</name>
</gene>
<name>Q2RWC6_RHORT</name>
<accession>Q2RWC6</accession>
<keyword evidence="3" id="KW-1185">Reference proteome</keyword>
<dbReference type="EMBL" id="CP000230">
    <property type="protein sequence ID" value="ABC21569.1"/>
    <property type="molecule type" value="Genomic_DNA"/>
</dbReference>
<dbReference type="EnsemblBacteria" id="ABC21569">
    <property type="protein sequence ID" value="ABC21569"/>
    <property type="gene ID" value="Rru_A0765"/>
</dbReference>
<reference evidence="2 3" key="1">
    <citation type="journal article" date="2011" name="Stand. Genomic Sci.">
        <title>Complete genome sequence of Rhodospirillum rubrum type strain (S1).</title>
        <authorList>
            <person name="Munk A.C."/>
            <person name="Copeland A."/>
            <person name="Lucas S."/>
            <person name="Lapidus A."/>
            <person name="Del Rio T.G."/>
            <person name="Barry K."/>
            <person name="Detter J.C."/>
            <person name="Hammon N."/>
            <person name="Israni S."/>
            <person name="Pitluck S."/>
            <person name="Brettin T."/>
            <person name="Bruce D."/>
            <person name="Han C."/>
            <person name="Tapia R."/>
            <person name="Gilna P."/>
            <person name="Schmutz J."/>
            <person name="Larimer F."/>
            <person name="Land M."/>
            <person name="Kyrpides N.C."/>
            <person name="Mavromatis K."/>
            <person name="Richardson P."/>
            <person name="Rohde M."/>
            <person name="Goker M."/>
            <person name="Klenk H.P."/>
            <person name="Zhang Y."/>
            <person name="Roberts G.P."/>
            <person name="Reslewic S."/>
            <person name="Schwartz D.C."/>
        </authorList>
    </citation>
    <scope>NUCLEOTIDE SEQUENCE [LARGE SCALE GENOMIC DNA]</scope>
    <source>
        <strain evidence="3">ATCC 11170 / ATH 1.1.1 / DSM 467 / LMG 4362 / NCIMB 8255 / S1</strain>
    </source>
</reference>
<dbReference type="eggNOG" id="COG0433">
    <property type="taxonomic scope" value="Bacteria"/>
</dbReference>
<dbReference type="AlphaFoldDB" id="Q2RWC6"/>
<evidence type="ECO:0000313" key="3">
    <source>
        <dbReference type="Proteomes" id="UP000001929"/>
    </source>
</evidence>
<dbReference type="PATRIC" id="fig|269796.9.peg.818"/>
<organism evidence="2 3">
    <name type="scientific">Rhodospirillum rubrum (strain ATCC 11170 / ATH 1.1.1 / DSM 467 / LMG 4362 / NCIMB 8255 / S1)</name>
    <dbReference type="NCBI Taxonomy" id="269796"/>
    <lineage>
        <taxon>Bacteria</taxon>
        <taxon>Pseudomonadati</taxon>
        <taxon>Pseudomonadota</taxon>
        <taxon>Alphaproteobacteria</taxon>
        <taxon>Rhodospirillales</taxon>
        <taxon>Rhodospirillaceae</taxon>
        <taxon>Rhodospirillum</taxon>
    </lineage>
</organism>
<dbReference type="HOGENOM" id="CLU_008548_0_0_5"/>